<comment type="caution">
    <text evidence="1">The sequence shown here is derived from an EMBL/GenBank/DDBJ whole genome shotgun (WGS) entry which is preliminary data.</text>
</comment>
<dbReference type="EMBL" id="JRUN01000034">
    <property type="protein sequence ID" value="KHD85027.1"/>
    <property type="molecule type" value="Genomic_DNA"/>
</dbReference>
<evidence type="ECO:0000313" key="4">
    <source>
        <dbReference type="Proteomes" id="UP000476934"/>
    </source>
</evidence>
<sequence length="75" mass="8715">MAIHYYCRHCGTKIGRIDGGIHAEKMGINLLSNEERQEMISYLPNGDIHIKAICDDCHEALERFPHFHECDYLIQ</sequence>
<evidence type="ECO:0000313" key="1">
    <source>
        <dbReference type="EMBL" id="KHD85027.1"/>
    </source>
</evidence>
<dbReference type="Proteomes" id="UP000030588">
    <property type="component" value="Unassembled WGS sequence"/>
</dbReference>
<dbReference type="Proteomes" id="UP000476934">
    <property type="component" value="Unassembled WGS sequence"/>
</dbReference>
<dbReference type="OrthoDB" id="2084556at2"/>
<accession>A0A0A6XY20</accession>
<dbReference type="InterPro" id="IPR020115">
    <property type="entry name" value="Fin"/>
</dbReference>
<dbReference type="AlphaFoldDB" id="A0A0A6XY20"/>
<proteinExistence type="predicted"/>
<reference evidence="2 4" key="3">
    <citation type="submission" date="2020-03" db="EMBL/GenBank/DDBJ databases">
        <title>Bacillus aquiflavi sp. nov., isolated from yellow water of strong flavor Chinese baijiu in Yibin region of China.</title>
        <authorList>
            <person name="Xie J."/>
        </authorList>
    </citation>
    <scope>NUCLEOTIDE SEQUENCE [LARGE SCALE GENOMIC DNA]</scope>
    <source>
        <strain evidence="2 4">Gsoil 114</strain>
    </source>
</reference>
<dbReference type="STRING" id="363870.NG54_11750"/>
<dbReference type="EMBL" id="JAAIWK010000027">
    <property type="protein sequence ID" value="NEY21151.1"/>
    <property type="molecule type" value="Genomic_DNA"/>
</dbReference>
<dbReference type="Pfam" id="PF10955">
    <property type="entry name" value="Fin"/>
    <property type="match status" value="1"/>
</dbReference>
<dbReference type="RefSeq" id="WP_025730327.1">
    <property type="nucleotide sequence ID" value="NZ_JAAIWK010000027.1"/>
</dbReference>
<reference evidence="1 3" key="1">
    <citation type="submission" date="2014-10" db="EMBL/GenBank/DDBJ databases">
        <title>Draft genome of phytase producing Bacillus ginsengihumi strain M2.11.</title>
        <authorList>
            <person name="Toymentseva A."/>
            <person name="Boulygina E.A."/>
            <person name="Kazakov S.V."/>
            <person name="Kayumov I."/>
            <person name="Suleimanova A.D."/>
            <person name="Mardanova A.M."/>
            <person name="Maria S.N."/>
            <person name="Sergey M.Y."/>
            <person name="Sharipova M.R."/>
        </authorList>
    </citation>
    <scope>NUCLEOTIDE SEQUENCE [LARGE SCALE GENOMIC DNA]</scope>
    <source>
        <strain evidence="1 3">M2.11</strain>
    </source>
</reference>
<reference evidence="2 4" key="2">
    <citation type="submission" date="2020-02" db="EMBL/GenBank/DDBJ databases">
        <authorList>
            <person name="Feng H."/>
        </authorList>
    </citation>
    <scope>NUCLEOTIDE SEQUENCE [LARGE SCALE GENOMIC DNA]</scope>
    <source>
        <strain evidence="2 4">Gsoil 114</strain>
    </source>
</reference>
<protein>
    <submittedName>
        <fullName evidence="2">Anti-sigma-F factor Fin family protein</fullName>
    </submittedName>
</protein>
<name>A0A0A6XY20_9BACI</name>
<gene>
    <name evidence="2" type="ORF">G4D61_14475</name>
    <name evidence="1" type="ORF">NG54_11750</name>
</gene>
<organism evidence="1 3">
    <name type="scientific">Heyndrickxia ginsengihumi</name>
    <dbReference type="NCBI Taxonomy" id="363870"/>
    <lineage>
        <taxon>Bacteria</taxon>
        <taxon>Bacillati</taxon>
        <taxon>Bacillota</taxon>
        <taxon>Bacilli</taxon>
        <taxon>Bacillales</taxon>
        <taxon>Bacillaceae</taxon>
        <taxon>Heyndrickxia</taxon>
    </lineage>
</organism>
<evidence type="ECO:0000313" key="2">
    <source>
        <dbReference type="EMBL" id="NEY21151.1"/>
    </source>
</evidence>
<dbReference type="GO" id="GO:0010468">
    <property type="term" value="P:regulation of gene expression"/>
    <property type="evidence" value="ECO:0007669"/>
    <property type="project" value="InterPro"/>
</dbReference>
<evidence type="ECO:0000313" key="3">
    <source>
        <dbReference type="Proteomes" id="UP000030588"/>
    </source>
</evidence>
<keyword evidence="4" id="KW-1185">Reference proteome</keyword>